<accession>A0A2S6CQ91</accession>
<name>A0A2S6CQ91_9CYAN</name>
<keyword evidence="3" id="KW-1185">Reference proteome</keyword>
<comment type="caution">
    <text evidence="2">The sequence shown here is derived from an EMBL/GenBank/DDBJ whole genome shotgun (WGS) entry which is preliminary data.</text>
</comment>
<feature type="domain" description="HNH nuclease" evidence="1">
    <location>
        <begin position="105"/>
        <end position="155"/>
    </location>
</feature>
<evidence type="ECO:0000259" key="1">
    <source>
        <dbReference type="Pfam" id="PF13391"/>
    </source>
</evidence>
<dbReference type="EMBL" id="PGEM01000170">
    <property type="protein sequence ID" value="PPJ61790.1"/>
    <property type="molecule type" value="Genomic_DNA"/>
</dbReference>
<reference evidence="2 3" key="1">
    <citation type="submission" date="2018-02" db="EMBL/GenBank/DDBJ databases">
        <title>Discovery of a pederin family compound in a non-symbiotic bloom-forming cyanobacterium.</title>
        <authorList>
            <person name="Kust A."/>
            <person name="Mares J."/>
            <person name="Jokela J."/>
            <person name="Urajova P."/>
            <person name="Hajek J."/>
            <person name="Saurav K."/>
            <person name="Voracova K."/>
            <person name="Fewer D.P."/>
            <person name="Haapaniemi E."/>
            <person name="Permi P."/>
            <person name="Rehakova K."/>
            <person name="Sivonen K."/>
            <person name="Hrouzek P."/>
        </authorList>
    </citation>
    <scope>NUCLEOTIDE SEQUENCE [LARGE SCALE GENOMIC DNA]</scope>
    <source>
        <strain evidence="2 3">CHARLIE-1</strain>
    </source>
</reference>
<dbReference type="AlphaFoldDB" id="A0A2S6CQ91"/>
<evidence type="ECO:0000313" key="3">
    <source>
        <dbReference type="Proteomes" id="UP000239589"/>
    </source>
</evidence>
<dbReference type="Proteomes" id="UP000239589">
    <property type="component" value="Unassembled WGS sequence"/>
</dbReference>
<sequence>MYVQDLFLEKYLSNDKVGTVRWVGNIIGHTLRLRTCKILKDISFFYGNPSFICLGNEERSLQLEFNLSEDEFNDYSIENRKIEINARQKQSVFRKKVLQNFQEKCCITSISESVMLRASHIIPWSHRIDSRLDPSNGVCLSVTYDNLFDHGFISFSDSLKVIITPEYRSFSQPLQKILEDVQGRQAALPKKYKINQDYLLYHRENILIS</sequence>
<dbReference type="OrthoDB" id="5678128at2"/>
<proteinExistence type="predicted"/>
<evidence type="ECO:0000313" key="2">
    <source>
        <dbReference type="EMBL" id="PPJ61790.1"/>
    </source>
</evidence>
<dbReference type="InterPro" id="IPR003615">
    <property type="entry name" value="HNH_nuc"/>
</dbReference>
<organism evidence="2 3">
    <name type="scientific">Cuspidothrix issatschenkoi CHARLIE-1</name>
    <dbReference type="NCBI Taxonomy" id="2052836"/>
    <lineage>
        <taxon>Bacteria</taxon>
        <taxon>Bacillati</taxon>
        <taxon>Cyanobacteriota</taxon>
        <taxon>Cyanophyceae</taxon>
        <taxon>Nostocales</taxon>
        <taxon>Aphanizomenonaceae</taxon>
        <taxon>Cuspidothrix</taxon>
    </lineage>
</organism>
<dbReference type="Pfam" id="PF13391">
    <property type="entry name" value="HNH_2"/>
    <property type="match status" value="1"/>
</dbReference>
<protein>
    <recommendedName>
        <fullName evidence="1">HNH nuclease domain-containing protein</fullName>
    </recommendedName>
</protein>
<gene>
    <name evidence="2" type="ORF">CUN59_18970</name>
</gene>